<evidence type="ECO:0000256" key="2">
    <source>
        <dbReference type="ARBA" id="ARBA00022679"/>
    </source>
</evidence>
<dbReference type="InterPro" id="IPR000073">
    <property type="entry name" value="AB_hydrolase_1"/>
</dbReference>
<evidence type="ECO:0000259" key="4">
    <source>
        <dbReference type="Pfam" id="PF00561"/>
    </source>
</evidence>
<proteinExistence type="inferred from homology"/>
<dbReference type="PANTHER" id="PTHR32268">
    <property type="entry name" value="HOMOSERINE O-ACETYLTRANSFERASE"/>
    <property type="match status" value="1"/>
</dbReference>
<comment type="caution">
    <text evidence="5">The sequence shown here is derived from an EMBL/GenBank/DDBJ whole genome shotgun (WGS) entry which is preliminary data.</text>
</comment>
<dbReference type="Proteomes" id="UP001521222">
    <property type="component" value="Unassembled WGS sequence"/>
</dbReference>
<name>A0ABR3RT54_9PLEO</name>
<sequence>MAPSASTSHSGKEASSIDLDSIPDPNNYYSTFVQGQKIATVPSFTFESGETLQSVPVAYSTWGALNANRDNVLVVCHALTGSSDAMDWWRPLIGPGKALDPTRYLIFCANVLGSPYGSASSLSSKSVTGRPYGPKFPQSTVREDVRIHKQILDALNVQSVAAVIGGSMGGMTCLEWALSTSPGYVKNIVPIATSAYQGAWGISWGETQRRAIYGDPTFKRGNYDPVPSGQPQQGLATARMIAMLTYRSHSSFEARFGRKPTAPVKKTPSPKIGALRSPPDSDAESESEGVQEPAKYSAQGYLQYQADKFLTRFDANCYVHLTKKMDTHDITRGRVGTTNPTPTQDDLQEVLSKAPPKALVIGVESDVLFPISQQVELAKHLPEAKFMKLESGDGHDGFLLEFDTLNKTIREHLQEVHPQIYEGPPNVEVKDGAEHGVVNSVFGEAEGVEF</sequence>
<evidence type="ECO:0000313" key="6">
    <source>
        <dbReference type="Proteomes" id="UP001521222"/>
    </source>
</evidence>
<keyword evidence="2" id="KW-0808">Transferase</keyword>
<dbReference type="Pfam" id="PF00561">
    <property type="entry name" value="Abhydrolase_1"/>
    <property type="match status" value="1"/>
</dbReference>
<dbReference type="NCBIfam" id="NF001209">
    <property type="entry name" value="PRK00175.1"/>
    <property type="match status" value="1"/>
</dbReference>
<protein>
    <submittedName>
        <fullName evidence="5">L-homoserine-O-acetyltransferase</fullName>
    </submittedName>
</protein>
<organism evidence="5 6">
    <name type="scientific">Nothophoma quercina</name>
    <dbReference type="NCBI Taxonomy" id="749835"/>
    <lineage>
        <taxon>Eukaryota</taxon>
        <taxon>Fungi</taxon>
        <taxon>Dikarya</taxon>
        <taxon>Ascomycota</taxon>
        <taxon>Pezizomycotina</taxon>
        <taxon>Dothideomycetes</taxon>
        <taxon>Pleosporomycetidae</taxon>
        <taxon>Pleosporales</taxon>
        <taxon>Pleosporineae</taxon>
        <taxon>Didymellaceae</taxon>
        <taxon>Nothophoma</taxon>
    </lineage>
</organism>
<feature type="region of interest" description="Disordered" evidence="3">
    <location>
        <begin position="255"/>
        <end position="294"/>
    </location>
</feature>
<dbReference type="PANTHER" id="PTHR32268:SF11">
    <property type="entry name" value="HOMOSERINE O-ACETYLTRANSFERASE"/>
    <property type="match status" value="1"/>
</dbReference>
<evidence type="ECO:0000256" key="1">
    <source>
        <dbReference type="ARBA" id="ARBA00006886"/>
    </source>
</evidence>
<reference evidence="5 6" key="1">
    <citation type="submission" date="2024-02" db="EMBL/GenBank/DDBJ databases">
        <title>De novo assembly and annotation of 12 fungi associated with fruit tree decline syndrome in Ontario, Canada.</title>
        <authorList>
            <person name="Sulman M."/>
            <person name="Ellouze W."/>
            <person name="Ilyukhin E."/>
        </authorList>
    </citation>
    <scope>NUCLEOTIDE SEQUENCE [LARGE SCALE GENOMIC DNA]</scope>
    <source>
        <strain evidence="5 6">M97-236</strain>
    </source>
</reference>
<evidence type="ECO:0000313" key="5">
    <source>
        <dbReference type="EMBL" id="KAL1607537.1"/>
    </source>
</evidence>
<dbReference type="HAMAP" id="MF_00296">
    <property type="entry name" value="MetX_acyltransf"/>
    <property type="match status" value="1"/>
</dbReference>
<dbReference type="PIRSF" id="PIRSF000443">
    <property type="entry name" value="Homoser_Ac_trans"/>
    <property type="match status" value="1"/>
</dbReference>
<dbReference type="Gene3D" id="3.40.50.1820">
    <property type="entry name" value="alpha/beta hydrolase"/>
    <property type="match status" value="1"/>
</dbReference>
<gene>
    <name evidence="5" type="primary">MET2</name>
    <name evidence="5" type="ORF">SLS59_002505</name>
</gene>
<feature type="domain" description="AB hydrolase-1" evidence="4">
    <location>
        <begin position="71"/>
        <end position="401"/>
    </location>
</feature>
<accession>A0ABR3RT54</accession>
<dbReference type="SUPFAM" id="SSF53474">
    <property type="entry name" value="alpha/beta-Hydrolases"/>
    <property type="match status" value="1"/>
</dbReference>
<comment type="similarity">
    <text evidence="1">Belongs to the AB hydrolase superfamily. MetX family.</text>
</comment>
<dbReference type="InterPro" id="IPR008220">
    <property type="entry name" value="HAT_MetX-like"/>
</dbReference>
<evidence type="ECO:0000256" key="3">
    <source>
        <dbReference type="SAM" id="MobiDB-lite"/>
    </source>
</evidence>
<keyword evidence="6" id="KW-1185">Reference proteome</keyword>
<dbReference type="InterPro" id="IPR029058">
    <property type="entry name" value="AB_hydrolase_fold"/>
</dbReference>
<dbReference type="NCBIfam" id="TIGR01392">
    <property type="entry name" value="homoserO_Ac_trn"/>
    <property type="match status" value="1"/>
</dbReference>
<dbReference type="EMBL" id="JAKIXB020000006">
    <property type="protein sequence ID" value="KAL1607537.1"/>
    <property type="molecule type" value="Genomic_DNA"/>
</dbReference>